<dbReference type="Pfam" id="PF05730">
    <property type="entry name" value="CFEM"/>
    <property type="match status" value="1"/>
</dbReference>
<proteinExistence type="inferred from homology"/>
<evidence type="ECO:0000256" key="4">
    <source>
        <dbReference type="ARBA" id="ARBA00010031"/>
    </source>
</evidence>
<evidence type="ECO:0000256" key="2">
    <source>
        <dbReference type="ARBA" id="ARBA00004589"/>
    </source>
</evidence>
<dbReference type="GO" id="GO:0005576">
    <property type="term" value="C:extracellular region"/>
    <property type="evidence" value="ECO:0007669"/>
    <property type="project" value="UniProtKB-SubCell"/>
</dbReference>
<feature type="transmembrane region" description="Helical" evidence="15">
    <location>
        <begin position="240"/>
        <end position="261"/>
    </location>
</feature>
<keyword evidence="9 15" id="KW-1133">Transmembrane helix</keyword>
<protein>
    <submittedName>
        <fullName evidence="18">Uncharacterized protein</fullName>
    </submittedName>
</protein>
<comment type="similarity">
    <text evidence="13">Belongs to the SAT4 family.</text>
</comment>
<feature type="transmembrane region" description="Helical" evidence="15">
    <location>
        <begin position="282"/>
        <end position="306"/>
    </location>
</feature>
<dbReference type="EMBL" id="LT853694">
    <property type="protein sequence ID" value="SMQ48374.1"/>
    <property type="molecule type" value="Genomic_DNA"/>
</dbReference>
<evidence type="ECO:0000313" key="19">
    <source>
        <dbReference type="Proteomes" id="UP000215127"/>
    </source>
</evidence>
<dbReference type="Pfam" id="PF20684">
    <property type="entry name" value="Fung_rhodopsin"/>
    <property type="match status" value="1"/>
</dbReference>
<name>A0A1X7RLR7_ZYMT9</name>
<keyword evidence="10 15" id="KW-0472">Membrane</keyword>
<evidence type="ECO:0000259" key="16">
    <source>
        <dbReference type="Pfam" id="PF05730"/>
    </source>
</evidence>
<evidence type="ECO:0000256" key="8">
    <source>
        <dbReference type="ARBA" id="ARBA00022729"/>
    </source>
</evidence>
<evidence type="ECO:0000256" key="1">
    <source>
        <dbReference type="ARBA" id="ARBA00004141"/>
    </source>
</evidence>
<evidence type="ECO:0000256" key="10">
    <source>
        <dbReference type="ARBA" id="ARBA00023136"/>
    </source>
</evidence>
<keyword evidence="8" id="KW-0732">Signal</keyword>
<keyword evidence="19" id="KW-1185">Reference proteome</keyword>
<dbReference type="GO" id="GO:0098552">
    <property type="term" value="C:side of membrane"/>
    <property type="evidence" value="ECO:0007669"/>
    <property type="project" value="UniProtKB-KW"/>
</dbReference>
<sequence>MSSSQGKVVLRLHRSLSAFWGIPLRPVGHAALTWTTFRCAMTWRFQLLIESVTSDYEPILRMRDVFAVLHASLAFTPYHWRTRILAALDVSLLRTWIAMRILLLPPALAIVALLSTQARAEITLNVTAIAELPKCVTQCAITILPTLNCTVGTPCYCAREGPVYESLGSCVISGCKSIGDSLKGLRFQAQSCEWPRDRNARGMSRRLCDTLFAMASFFLFARAASRWSHWGGAGFWWDDWVAFICYVPAVGLAISGNLMTTNGLGLDMWMVSTPNVKRWAKTFFAAQALYAFTTFYTKVSLLLLYLRIWPAADRDNRRFRLCCQAVAVFLTLAGIACILATIFACNPISYSWRYGNRAGGACVDRIAIAYSVGGINVVLDIIIIILPVRRLLKLELPMKQKLSVVSCFLVGFIVTAVSIVRLTHAHQLTSIRNATWDFNAFINWCAVEVNLSMVCCCLPPLVGLIKRCSRYVAEKSQGSFSNGKDWSGDSMRPIKSGREGHSVDYSIGKSTTNLSMTALREIPSPSGTRDEA</sequence>
<evidence type="ECO:0000256" key="6">
    <source>
        <dbReference type="ARBA" id="ARBA00022622"/>
    </source>
</evidence>
<dbReference type="InterPro" id="IPR008427">
    <property type="entry name" value="Extracellular_membr_CFEM_dom"/>
</dbReference>
<feature type="domain" description="CFEM" evidence="16">
    <location>
        <begin position="129"/>
        <end position="192"/>
    </location>
</feature>
<dbReference type="Proteomes" id="UP000215127">
    <property type="component" value="Chromosome 3"/>
</dbReference>
<evidence type="ECO:0000256" key="5">
    <source>
        <dbReference type="ARBA" id="ARBA00022525"/>
    </source>
</evidence>
<dbReference type="PANTHER" id="PTHR33048:SF47">
    <property type="entry name" value="INTEGRAL MEMBRANE PROTEIN-RELATED"/>
    <property type="match status" value="1"/>
</dbReference>
<feature type="transmembrane region" description="Helical" evidence="15">
    <location>
        <begin position="326"/>
        <end position="345"/>
    </location>
</feature>
<evidence type="ECO:0000256" key="14">
    <source>
        <dbReference type="SAM" id="MobiDB-lite"/>
    </source>
</evidence>
<keyword evidence="5" id="KW-0964">Secreted</keyword>
<keyword evidence="7 15" id="KW-0812">Transmembrane</keyword>
<gene>
    <name evidence="18" type="ORF">ZT3D7_G3523</name>
</gene>
<comment type="subcellular location">
    <subcellularLocation>
        <location evidence="2">Membrane</location>
        <topology evidence="2">Lipid-anchor</topology>
        <topology evidence="2">GPI-anchor</topology>
    </subcellularLocation>
    <subcellularLocation>
        <location evidence="1">Membrane</location>
        <topology evidence="1">Multi-pass membrane protein</topology>
    </subcellularLocation>
    <subcellularLocation>
        <location evidence="3">Secreted</location>
    </subcellularLocation>
</comment>
<keyword evidence="12" id="KW-0449">Lipoprotein</keyword>
<reference evidence="18 19" key="1">
    <citation type="submission" date="2016-06" db="EMBL/GenBank/DDBJ databases">
        <authorList>
            <person name="Kjaerup R.B."/>
            <person name="Dalgaard T.S."/>
            <person name="Juul-Madsen H.R."/>
        </authorList>
    </citation>
    <scope>NUCLEOTIDE SEQUENCE [LARGE SCALE GENOMIC DNA]</scope>
</reference>
<feature type="domain" description="Rhodopsin" evidence="17">
    <location>
        <begin position="222"/>
        <end position="466"/>
    </location>
</feature>
<feature type="transmembrane region" description="Helical" evidence="15">
    <location>
        <begin position="207"/>
        <end position="228"/>
    </location>
</feature>
<evidence type="ECO:0000256" key="11">
    <source>
        <dbReference type="ARBA" id="ARBA00023157"/>
    </source>
</evidence>
<evidence type="ECO:0000256" key="13">
    <source>
        <dbReference type="ARBA" id="ARBA00038359"/>
    </source>
</evidence>
<feature type="transmembrane region" description="Helical" evidence="15">
    <location>
        <begin position="93"/>
        <end position="114"/>
    </location>
</feature>
<evidence type="ECO:0000256" key="15">
    <source>
        <dbReference type="SAM" id="Phobius"/>
    </source>
</evidence>
<accession>A0A1X7RLR7</accession>
<comment type="similarity">
    <text evidence="4">Belongs to the RBT5 family.</text>
</comment>
<evidence type="ECO:0000256" key="12">
    <source>
        <dbReference type="ARBA" id="ARBA00023288"/>
    </source>
</evidence>
<evidence type="ECO:0000313" key="18">
    <source>
        <dbReference type="EMBL" id="SMQ48374.1"/>
    </source>
</evidence>
<dbReference type="PANTHER" id="PTHR33048">
    <property type="entry name" value="PTH11-LIKE INTEGRAL MEMBRANE PROTEIN (AFU_ORTHOLOGUE AFUA_5G11245)"/>
    <property type="match status" value="1"/>
</dbReference>
<evidence type="ECO:0000256" key="9">
    <source>
        <dbReference type="ARBA" id="ARBA00022989"/>
    </source>
</evidence>
<keyword evidence="6" id="KW-0336">GPI-anchor</keyword>
<organism evidence="18 19">
    <name type="scientific">Zymoseptoria tritici (strain ST99CH_3D7)</name>
    <dbReference type="NCBI Taxonomy" id="1276538"/>
    <lineage>
        <taxon>Eukaryota</taxon>
        <taxon>Fungi</taxon>
        <taxon>Dikarya</taxon>
        <taxon>Ascomycota</taxon>
        <taxon>Pezizomycotina</taxon>
        <taxon>Dothideomycetes</taxon>
        <taxon>Dothideomycetidae</taxon>
        <taxon>Mycosphaerellales</taxon>
        <taxon>Mycosphaerellaceae</taxon>
        <taxon>Zymoseptoria</taxon>
    </lineage>
</organism>
<feature type="region of interest" description="Disordered" evidence="14">
    <location>
        <begin position="478"/>
        <end position="505"/>
    </location>
</feature>
<dbReference type="AlphaFoldDB" id="A0A1X7RLR7"/>
<evidence type="ECO:0000256" key="3">
    <source>
        <dbReference type="ARBA" id="ARBA00004613"/>
    </source>
</evidence>
<dbReference type="InterPro" id="IPR049326">
    <property type="entry name" value="Rhodopsin_dom_fungi"/>
</dbReference>
<feature type="transmembrane region" description="Helical" evidence="15">
    <location>
        <begin position="400"/>
        <end position="422"/>
    </location>
</feature>
<dbReference type="InterPro" id="IPR052337">
    <property type="entry name" value="SAT4-like"/>
</dbReference>
<keyword evidence="6" id="KW-0325">Glycoprotein</keyword>
<evidence type="ECO:0000259" key="17">
    <source>
        <dbReference type="Pfam" id="PF20684"/>
    </source>
</evidence>
<keyword evidence="11" id="KW-1015">Disulfide bond</keyword>
<evidence type="ECO:0000256" key="7">
    <source>
        <dbReference type="ARBA" id="ARBA00022692"/>
    </source>
</evidence>
<feature type="transmembrane region" description="Helical" evidence="15">
    <location>
        <begin position="366"/>
        <end position="388"/>
    </location>
</feature>